<dbReference type="InterPro" id="IPR050338">
    <property type="entry name" value="DisA"/>
</dbReference>
<dbReference type="EMBL" id="FSRG01000003">
    <property type="protein sequence ID" value="SIN69292.1"/>
    <property type="molecule type" value="Genomic_DNA"/>
</dbReference>
<protein>
    <recommendedName>
        <fullName evidence="10">Diadenylate cyclase</fullName>
        <shortName evidence="10">DAC</shortName>
        <ecNumber evidence="10">2.7.7.85</ecNumber>
    </recommendedName>
    <alternativeName>
        <fullName evidence="10">Cyclic-di-AMP synthase</fullName>
        <shortName evidence="10">c-di-AMP synthase</shortName>
    </alternativeName>
</protein>
<keyword evidence="5 10" id="KW-0548">Nucleotidyltransferase</keyword>
<evidence type="ECO:0000259" key="11">
    <source>
        <dbReference type="PROSITE" id="PS51794"/>
    </source>
</evidence>
<sequence>MFSMDTLGYISITWRDAIDIALVTLLIYQVMIVIRGTRAVSAIYGLLLLIAVFAFSEYFGFYTLHWILQQFLSSFFLVVIILFQDDIRRGLSNMGARSFFKKTEIEDSFLDEIIGAAMNMAKRRIGALIVLEHHVPLGDLAQRGVLIDSEVSKELLVTIFQVKAPLHDGAVIVRNGRVAAAGCILPLAVGEQDRPEYGTRHRAGLGVTEETDAIAVVVSEERGDVTVAVNGRLTSNLDKTRLKRVLRNLLER</sequence>
<comment type="function">
    <text evidence="10">Catalyzes the condensation of 2 ATP molecules into cyclic di-AMP (c-di-AMP), a second messenger used to regulate differing processes in different bacteria.</text>
</comment>
<dbReference type="GO" id="GO:0004016">
    <property type="term" value="F:adenylate cyclase activity"/>
    <property type="evidence" value="ECO:0007669"/>
    <property type="project" value="UniProtKB-UniRule"/>
</dbReference>
<accession>A0A1N6DES4</accession>
<dbReference type="Pfam" id="PF19293">
    <property type="entry name" value="CdaA_N"/>
    <property type="match status" value="1"/>
</dbReference>
<dbReference type="STRING" id="1121457.SAMN02745161_0074"/>
<dbReference type="GO" id="GO:0005524">
    <property type="term" value="F:ATP binding"/>
    <property type="evidence" value="ECO:0007669"/>
    <property type="project" value="UniProtKB-UniRule"/>
</dbReference>
<dbReference type="InterPro" id="IPR045585">
    <property type="entry name" value="CdaA_N"/>
</dbReference>
<evidence type="ECO:0000256" key="1">
    <source>
        <dbReference type="ARBA" id="ARBA00000877"/>
    </source>
</evidence>
<dbReference type="EC" id="2.7.7.85" evidence="10"/>
<keyword evidence="7 10" id="KW-0067">ATP-binding</keyword>
<evidence type="ECO:0000256" key="5">
    <source>
        <dbReference type="ARBA" id="ARBA00022695"/>
    </source>
</evidence>
<proteinExistence type="inferred from homology"/>
<keyword evidence="3 10" id="KW-0808">Transferase</keyword>
<feature type="transmembrane region" description="Helical" evidence="10">
    <location>
        <begin position="12"/>
        <end position="34"/>
    </location>
</feature>
<feature type="domain" description="DAC" evidence="11">
    <location>
        <begin position="84"/>
        <end position="239"/>
    </location>
</feature>
<dbReference type="PIRSF" id="PIRSF004793">
    <property type="entry name" value="UCP004793"/>
    <property type="match status" value="1"/>
</dbReference>
<feature type="transmembrane region" description="Helical" evidence="10">
    <location>
        <begin position="67"/>
        <end position="84"/>
    </location>
</feature>
<keyword evidence="13" id="KW-1185">Reference proteome</keyword>
<dbReference type="GO" id="GO:0006171">
    <property type="term" value="P:cAMP biosynthetic process"/>
    <property type="evidence" value="ECO:0007669"/>
    <property type="project" value="InterPro"/>
</dbReference>
<organism evidence="12 13">
    <name type="scientific">Halodesulfovibrio marinisediminis DSM 17456</name>
    <dbReference type="NCBI Taxonomy" id="1121457"/>
    <lineage>
        <taxon>Bacteria</taxon>
        <taxon>Pseudomonadati</taxon>
        <taxon>Thermodesulfobacteriota</taxon>
        <taxon>Desulfovibrionia</taxon>
        <taxon>Desulfovibrionales</taxon>
        <taxon>Desulfovibrionaceae</taxon>
        <taxon>Halodesulfovibrio</taxon>
    </lineage>
</organism>
<keyword evidence="8 10" id="KW-1133">Transmembrane helix</keyword>
<dbReference type="FunFam" id="3.40.1700.10:FF:000002">
    <property type="entry name" value="Diadenylate cyclase"/>
    <property type="match status" value="1"/>
</dbReference>
<dbReference type="HAMAP" id="MF_01499">
    <property type="entry name" value="DacA"/>
    <property type="match status" value="1"/>
</dbReference>
<evidence type="ECO:0000256" key="10">
    <source>
        <dbReference type="HAMAP-Rule" id="MF_01499"/>
    </source>
</evidence>
<keyword evidence="2 10" id="KW-1003">Cell membrane</keyword>
<dbReference type="NCBIfam" id="TIGR00159">
    <property type="entry name" value="diadenylate cyclase CdaA"/>
    <property type="match status" value="1"/>
</dbReference>
<evidence type="ECO:0000256" key="9">
    <source>
        <dbReference type="ARBA" id="ARBA00023136"/>
    </source>
</evidence>
<comment type="similarity">
    <text evidence="10">Belongs to the adenylate cyclase family. DacA/CdaA subfamily.</text>
</comment>
<dbReference type="PANTHER" id="PTHR34185:SF1">
    <property type="entry name" value="DIADENYLATE CYCLASE"/>
    <property type="match status" value="1"/>
</dbReference>
<feature type="transmembrane region" description="Helical" evidence="10">
    <location>
        <begin position="41"/>
        <end position="61"/>
    </location>
</feature>
<evidence type="ECO:0000256" key="7">
    <source>
        <dbReference type="ARBA" id="ARBA00022840"/>
    </source>
</evidence>
<gene>
    <name evidence="10" type="primary">dacA</name>
    <name evidence="12" type="ORF">SAMN02745161_0074</name>
</gene>
<dbReference type="AlphaFoldDB" id="A0A1N6DES4"/>
<dbReference type="InterPro" id="IPR014046">
    <property type="entry name" value="C-di-AMP_synthase"/>
</dbReference>
<keyword evidence="6 10" id="KW-0547">Nucleotide-binding</keyword>
<evidence type="ECO:0000313" key="12">
    <source>
        <dbReference type="EMBL" id="SIN69292.1"/>
    </source>
</evidence>
<evidence type="ECO:0000256" key="4">
    <source>
        <dbReference type="ARBA" id="ARBA00022692"/>
    </source>
</evidence>
<name>A0A1N6DES4_9BACT</name>
<dbReference type="Pfam" id="PF02457">
    <property type="entry name" value="DAC"/>
    <property type="match status" value="1"/>
</dbReference>
<keyword evidence="4 10" id="KW-0812">Transmembrane</keyword>
<dbReference type="SUPFAM" id="SSF143597">
    <property type="entry name" value="YojJ-like"/>
    <property type="match status" value="1"/>
</dbReference>
<comment type="caution">
    <text evidence="10">Lacks conserved residue(s) required for the propagation of feature annotation.</text>
</comment>
<dbReference type="Gene3D" id="3.40.1700.10">
    <property type="entry name" value="DNA integrity scanning protein, DisA, N-terminal domain"/>
    <property type="match status" value="1"/>
</dbReference>
<dbReference type="OrthoDB" id="9807385at2"/>
<dbReference type="Proteomes" id="UP000184694">
    <property type="component" value="Unassembled WGS sequence"/>
</dbReference>
<comment type="catalytic activity">
    <reaction evidence="1 10">
        <text>2 ATP = 3',3'-c-di-AMP + 2 diphosphate</text>
        <dbReference type="Rhea" id="RHEA:35655"/>
        <dbReference type="ChEBI" id="CHEBI:30616"/>
        <dbReference type="ChEBI" id="CHEBI:33019"/>
        <dbReference type="ChEBI" id="CHEBI:71500"/>
        <dbReference type="EC" id="2.7.7.85"/>
    </reaction>
</comment>
<reference evidence="13" key="1">
    <citation type="submission" date="2016-11" db="EMBL/GenBank/DDBJ databases">
        <authorList>
            <person name="Varghese N."/>
            <person name="Submissions S."/>
        </authorList>
    </citation>
    <scope>NUCLEOTIDE SEQUENCE [LARGE SCALE GENOMIC DNA]</scope>
    <source>
        <strain evidence="13">DSM 17456</strain>
    </source>
</reference>
<evidence type="ECO:0000313" key="13">
    <source>
        <dbReference type="Proteomes" id="UP000184694"/>
    </source>
</evidence>
<dbReference type="PROSITE" id="PS51794">
    <property type="entry name" value="DAC"/>
    <property type="match status" value="1"/>
</dbReference>
<dbReference type="PANTHER" id="PTHR34185">
    <property type="entry name" value="DIADENYLATE CYCLASE"/>
    <property type="match status" value="1"/>
</dbReference>
<keyword evidence="9 10" id="KW-0472">Membrane</keyword>
<evidence type="ECO:0000256" key="3">
    <source>
        <dbReference type="ARBA" id="ARBA00022679"/>
    </source>
</evidence>
<dbReference type="InterPro" id="IPR034701">
    <property type="entry name" value="CdaA"/>
</dbReference>
<dbReference type="GO" id="GO:0106408">
    <property type="term" value="F:diadenylate cyclase activity"/>
    <property type="evidence" value="ECO:0007669"/>
    <property type="project" value="UniProtKB-EC"/>
</dbReference>
<evidence type="ECO:0000256" key="6">
    <source>
        <dbReference type="ARBA" id="ARBA00022741"/>
    </source>
</evidence>
<comment type="subunit">
    <text evidence="10">Probably a homodimer.</text>
</comment>
<dbReference type="InterPro" id="IPR036888">
    <property type="entry name" value="DNA_integrity_DisA_N_sf"/>
</dbReference>
<dbReference type="InterPro" id="IPR003390">
    <property type="entry name" value="DNA_integrity_scan_DisA_N"/>
</dbReference>
<evidence type="ECO:0000256" key="8">
    <source>
        <dbReference type="ARBA" id="ARBA00022989"/>
    </source>
</evidence>
<evidence type="ECO:0000256" key="2">
    <source>
        <dbReference type="ARBA" id="ARBA00022475"/>
    </source>
</evidence>